<dbReference type="Proteomes" id="UP000019460">
    <property type="component" value="Unassembled WGS sequence"/>
</dbReference>
<keyword evidence="3" id="KW-1185">Reference proteome</keyword>
<evidence type="ECO:0000313" key="2">
    <source>
        <dbReference type="EMBL" id="EXJ16128.1"/>
    </source>
</evidence>
<evidence type="ECO:0000313" key="3">
    <source>
        <dbReference type="Proteomes" id="UP000019460"/>
    </source>
</evidence>
<accession>W9V936</accession>
<feature type="region of interest" description="Disordered" evidence="1">
    <location>
        <begin position="62"/>
        <end position="81"/>
    </location>
</feature>
<protein>
    <submittedName>
        <fullName evidence="2">Uncharacterized protein</fullName>
    </submittedName>
</protein>
<name>W9V936_9GAMM</name>
<evidence type="ECO:0000256" key="1">
    <source>
        <dbReference type="SAM" id="MobiDB-lite"/>
    </source>
</evidence>
<sequence length="81" mass="8417">MESTVGKAHSGLSVWSERLGVEMCLLFRAHDTPLASLWSRSGSASADVGALDGVRFGGMGRDLQPLERGSGVPNAMGLGES</sequence>
<reference evidence="2 3" key="1">
    <citation type="submission" date="2012-11" db="EMBL/GenBank/DDBJ databases">
        <title>Genome assembly of Thiorhodococcus sp. AK35.</title>
        <authorList>
            <person name="Nupur N."/>
            <person name="Khatri I."/>
            <person name="Subramanian S."/>
            <person name="Pinnaka A."/>
        </authorList>
    </citation>
    <scope>NUCLEOTIDE SEQUENCE [LARGE SCALE GENOMIC DNA]</scope>
    <source>
        <strain evidence="2 3">AK35</strain>
    </source>
</reference>
<comment type="caution">
    <text evidence="2">The sequence shown here is derived from an EMBL/GenBank/DDBJ whole genome shotgun (WGS) entry which is preliminary data.</text>
</comment>
<gene>
    <name evidence="2" type="ORF">D779_0597</name>
</gene>
<dbReference type="AlphaFoldDB" id="W9V936"/>
<dbReference type="STRING" id="1249627.D779_0597"/>
<organism evidence="2 3">
    <name type="scientific">Imhoffiella purpurea</name>
    <dbReference type="NCBI Taxonomy" id="1249627"/>
    <lineage>
        <taxon>Bacteria</taxon>
        <taxon>Pseudomonadati</taxon>
        <taxon>Pseudomonadota</taxon>
        <taxon>Gammaproteobacteria</taxon>
        <taxon>Chromatiales</taxon>
        <taxon>Chromatiaceae</taxon>
        <taxon>Imhoffiella</taxon>
    </lineage>
</organism>
<dbReference type="EMBL" id="AONC01000015">
    <property type="protein sequence ID" value="EXJ16128.1"/>
    <property type="molecule type" value="Genomic_DNA"/>
</dbReference>
<proteinExistence type="predicted"/>